<feature type="transmembrane region" description="Helical" evidence="11">
    <location>
        <begin position="50"/>
        <end position="70"/>
    </location>
</feature>
<evidence type="ECO:0000256" key="7">
    <source>
        <dbReference type="ARBA" id="ARBA00023136"/>
    </source>
</evidence>
<keyword evidence="5 11" id="KW-1133">Transmembrane helix</keyword>
<keyword evidence="4" id="KW-0874">Quinone</keyword>
<comment type="caution">
    <text evidence="13">The sequence shown here is derived from an EMBL/GenBank/DDBJ whole genome shotgun (WGS) entry which is preliminary data.</text>
</comment>
<dbReference type="RefSeq" id="WP_179643962.1">
    <property type="nucleotide sequence ID" value="NZ_BAAAYY010000016.1"/>
</dbReference>
<evidence type="ECO:0000256" key="9">
    <source>
        <dbReference type="ARBA" id="ARBA00023284"/>
    </source>
</evidence>
<evidence type="ECO:0000256" key="10">
    <source>
        <dbReference type="SAM" id="MobiDB-lite"/>
    </source>
</evidence>
<feature type="region of interest" description="Disordered" evidence="10">
    <location>
        <begin position="1"/>
        <end position="26"/>
    </location>
</feature>
<dbReference type="Pfam" id="PF07884">
    <property type="entry name" value="VKOR"/>
    <property type="match status" value="1"/>
</dbReference>
<evidence type="ECO:0000259" key="12">
    <source>
        <dbReference type="Pfam" id="PF07884"/>
    </source>
</evidence>
<dbReference type="AlphaFoldDB" id="A0A852U2C2"/>
<evidence type="ECO:0000256" key="1">
    <source>
        <dbReference type="ARBA" id="ARBA00004141"/>
    </source>
</evidence>
<evidence type="ECO:0000256" key="4">
    <source>
        <dbReference type="ARBA" id="ARBA00022719"/>
    </source>
</evidence>
<evidence type="ECO:0000256" key="3">
    <source>
        <dbReference type="ARBA" id="ARBA00022692"/>
    </source>
</evidence>
<evidence type="ECO:0000256" key="8">
    <source>
        <dbReference type="ARBA" id="ARBA00023157"/>
    </source>
</evidence>
<organism evidence="13 14">
    <name type="scientific">Spinactinospora alkalitolerans</name>
    <dbReference type="NCBI Taxonomy" id="687207"/>
    <lineage>
        <taxon>Bacteria</taxon>
        <taxon>Bacillati</taxon>
        <taxon>Actinomycetota</taxon>
        <taxon>Actinomycetes</taxon>
        <taxon>Streptosporangiales</taxon>
        <taxon>Nocardiopsidaceae</taxon>
        <taxon>Spinactinospora</taxon>
    </lineage>
</organism>
<evidence type="ECO:0000313" key="14">
    <source>
        <dbReference type="Proteomes" id="UP000589036"/>
    </source>
</evidence>
<keyword evidence="7 11" id="KW-0472">Membrane</keyword>
<dbReference type="InterPro" id="IPR012932">
    <property type="entry name" value="VKOR"/>
</dbReference>
<keyword evidence="14" id="KW-1185">Reference proteome</keyword>
<evidence type="ECO:0000256" key="5">
    <source>
        <dbReference type="ARBA" id="ARBA00022989"/>
    </source>
</evidence>
<dbReference type="Proteomes" id="UP000589036">
    <property type="component" value="Unassembled WGS sequence"/>
</dbReference>
<gene>
    <name evidence="13" type="ORF">HDA32_003240</name>
</gene>
<feature type="compositionally biased region" description="Basic residues" evidence="10">
    <location>
        <begin position="1"/>
        <end position="15"/>
    </location>
</feature>
<keyword evidence="8" id="KW-1015">Disulfide bond</keyword>
<protein>
    <submittedName>
        <fullName evidence="13">Putative membrane protein</fullName>
    </submittedName>
</protein>
<comment type="similarity">
    <text evidence="2">Belongs to the VKOR family.</text>
</comment>
<dbReference type="GO" id="GO:0016491">
    <property type="term" value="F:oxidoreductase activity"/>
    <property type="evidence" value="ECO:0007669"/>
    <property type="project" value="UniProtKB-KW"/>
</dbReference>
<evidence type="ECO:0000313" key="13">
    <source>
        <dbReference type="EMBL" id="NYE48120.1"/>
    </source>
</evidence>
<evidence type="ECO:0000256" key="11">
    <source>
        <dbReference type="SAM" id="Phobius"/>
    </source>
</evidence>
<feature type="domain" description="Vitamin K epoxide reductase" evidence="12">
    <location>
        <begin position="50"/>
        <end position="178"/>
    </location>
</feature>
<dbReference type="Gene3D" id="1.20.1440.130">
    <property type="entry name" value="VKOR domain"/>
    <property type="match status" value="1"/>
</dbReference>
<comment type="subcellular location">
    <subcellularLocation>
        <location evidence="1">Membrane</location>
        <topology evidence="1">Multi-pass membrane protein</topology>
    </subcellularLocation>
</comment>
<accession>A0A852U2C2</accession>
<name>A0A852U2C2_9ACTN</name>
<reference evidence="13 14" key="1">
    <citation type="submission" date="2020-07" db="EMBL/GenBank/DDBJ databases">
        <title>Sequencing the genomes of 1000 actinobacteria strains.</title>
        <authorList>
            <person name="Klenk H.-P."/>
        </authorList>
    </citation>
    <scope>NUCLEOTIDE SEQUENCE [LARGE SCALE GENOMIC DNA]</scope>
    <source>
        <strain evidence="13 14">CXB654</strain>
    </source>
</reference>
<dbReference type="GO" id="GO:0016020">
    <property type="term" value="C:membrane"/>
    <property type="evidence" value="ECO:0007669"/>
    <property type="project" value="UniProtKB-SubCell"/>
</dbReference>
<sequence>MGRHKSRGIRAHQVRPRFGGVGRDAPPRAERLSDELRLGASRSVVRRRRIAGLTLVSALAYGVVGAYQFGLAPAVPEPPLPLFDADRVDASGEAYAVLDTPDAALGLTSAGITLVLAGMSGERRRAERPWLTLLFTGKVAADAAGAAYLFAEQATRHRRLCSWCTLAAVANIAALPIALAEARAALGALRGRGARTARSGGE</sequence>
<keyword evidence="3 11" id="KW-0812">Transmembrane</keyword>
<keyword evidence="9" id="KW-0676">Redox-active center</keyword>
<evidence type="ECO:0000256" key="6">
    <source>
        <dbReference type="ARBA" id="ARBA00023002"/>
    </source>
</evidence>
<dbReference type="GO" id="GO:0048038">
    <property type="term" value="F:quinone binding"/>
    <property type="evidence" value="ECO:0007669"/>
    <property type="project" value="UniProtKB-KW"/>
</dbReference>
<dbReference type="InterPro" id="IPR038354">
    <property type="entry name" value="VKOR_sf"/>
</dbReference>
<keyword evidence="6" id="KW-0560">Oxidoreductase</keyword>
<proteinExistence type="inferred from homology"/>
<feature type="transmembrane region" description="Helical" evidence="11">
    <location>
        <begin position="103"/>
        <end position="119"/>
    </location>
</feature>
<evidence type="ECO:0000256" key="2">
    <source>
        <dbReference type="ARBA" id="ARBA00006214"/>
    </source>
</evidence>
<dbReference type="EMBL" id="JACCCC010000001">
    <property type="protein sequence ID" value="NYE48120.1"/>
    <property type="molecule type" value="Genomic_DNA"/>
</dbReference>